<dbReference type="AlphaFoldDB" id="A0AAD5G337"/>
<reference evidence="1" key="1">
    <citation type="submission" date="2022-06" db="EMBL/GenBank/DDBJ databases">
        <title>Uncovering the hologenomic basis of an extraordinary plant invasion.</title>
        <authorList>
            <person name="Bieker V.C."/>
            <person name="Martin M.D."/>
            <person name="Gilbert T."/>
            <person name="Hodgins K."/>
            <person name="Battlay P."/>
            <person name="Petersen B."/>
            <person name="Wilson J."/>
        </authorList>
    </citation>
    <scope>NUCLEOTIDE SEQUENCE</scope>
    <source>
        <strain evidence="1">AA19_3_7</strain>
        <tissue evidence="1">Leaf</tissue>
    </source>
</reference>
<evidence type="ECO:0000313" key="1">
    <source>
        <dbReference type="EMBL" id="KAI7726865.1"/>
    </source>
</evidence>
<keyword evidence="2" id="KW-1185">Reference proteome</keyword>
<protein>
    <submittedName>
        <fullName evidence="1">Uncharacterized protein</fullName>
    </submittedName>
</protein>
<dbReference type="Proteomes" id="UP001206925">
    <property type="component" value="Unassembled WGS sequence"/>
</dbReference>
<dbReference type="EMBL" id="JAMZMK010011501">
    <property type="protein sequence ID" value="KAI7726865.1"/>
    <property type="molecule type" value="Genomic_DNA"/>
</dbReference>
<evidence type="ECO:0000313" key="2">
    <source>
        <dbReference type="Proteomes" id="UP001206925"/>
    </source>
</evidence>
<name>A0AAD5G337_AMBAR</name>
<feature type="non-terminal residue" evidence="1">
    <location>
        <position position="67"/>
    </location>
</feature>
<comment type="caution">
    <text evidence="1">The sequence shown here is derived from an EMBL/GenBank/DDBJ whole genome shotgun (WGS) entry which is preliminary data.</text>
</comment>
<sequence>LRVVYFGILGDSATIAYISGRGWRSKLWHLSMESIMGYLFQLLFSGNGDYGVKTMSVSSKVVRSYML</sequence>
<accession>A0AAD5G337</accession>
<organism evidence="1 2">
    <name type="scientific">Ambrosia artemisiifolia</name>
    <name type="common">Common ragweed</name>
    <dbReference type="NCBI Taxonomy" id="4212"/>
    <lineage>
        <taxon>Eukaryota</taxon>
        <taxon>Viridiplantae</taxon>
        <taxon>Streptophyta</taxon>
        <taxon>Embryophyta</taxon>
        <taxon>Tracheophyta</taxon>
        <taxon>Spermatophyta</taxon>
        <taxon>Magnoliopsida</taxon>
        <taxon>eudicotyledons</taxon>
        <taxon>Gunneridae</taxon>
        <taxon>Pentapetalae</taxon>
        <taxon>asterids</taxon>
        <taxon>campanulids</taxon>
        <taxon>Asterales</taxon>
        <taxon>Asteraceae</taxon>
        <taxon>Asteroideae</taxon>
        <taxon>Heliantheae alliance</taxon>
        <taxon>Heliantheae</taxon>
        <taxon>Ambrosia</taxon>
    </lineage>
</organism>
<proteinExistence type="predicted"/>
<feature type="non-terminal residue" evidence="1">
    <location>
        <position position="1"/>
    </location>
</feature>
<gene>
    <name evidence="1" type="ORF">M8C21_003484</name>
</gene>